<keyword evidence="2" id="KW-1185">Reference proteome</keyword>
<organism evidence="1 2">
    <name type="scientific">Diversispora epigaea</name>
    <dbReference type="NCBI Taxonomy" id="1348612"/>
    <lineage>
        <taxon>Eukaryota</taxon>
        <taxon>Fungi</taxon>
        <taxon>Fungi incertae sedis</taxon>
        <taxon>Mucoromycota</taxon>
        <taxon>Glomeromycotina</taxon>
        <taxon>Glomeromycetes</taxon>
        <taxon>Diversisporales</taxon>
        <taxon>Diversisporaceae</taxon>
        <taxon>Diversispora</taxon>
    </lineage>
</organism>
<proteinExistence type="predicted"/>
<protein>
    <submittedName>
        <fullName evidence="1">Uncharacterized protein</fullName>
    </submittedName>
</protein>
<dbReference type="PANTHER" id="PTHR33845">
    <property type="entry name" value="C2H2-TYPE DOMAIN-CONTAINING PROTEIN"/>
    <property type="match status" value="1"/>
</dbReference>
<accession>A0A397IZR2</accession>
<evidence type="ECO:0000313" key="1">
    <source>
        <dbReference type="EMBL" id="RHZ78170.1"/>
    </source>
</evidence>
<dbReference type="OrthoDB" id="2416464at2759"/>
<dbReference type="AlphaFoldDB" id="A0A397IZR2"/>
<dbReference type="Proteomes" id="UP000266861">
    <property type="component" value="Unassembled WGS sequence"/>
</dbReference>
<reference evidence="1 2" key="1">
    <citation type="submission" date="2018-08" db="EMBL/GenBank/DDBJ databases">
        <title>Genome and evolution of the arbuscular mycorrhizal fungus Diversispora epigaea (formerly Glomus versiforme) and its bacterial endosymbionts.</title>
        <authorList>
            <person name="Sun X."/>
            <person name="Fei Z."/>
            <person name="Harrison M."/>
        </authorList>
    </citation>
    <scope>NUCLEOTIDE SEQUENCE [LARGE SCALE GENOMIC DNA]</scope>
    <source>
        <strain evidence="1 2">IT104</strain>
    </source>
</reference>
<sequence>MRVLPKLARETKSEFFGKRGWTLHSILIYMRNSEKNTELNISAYDHWSTDTKQDSWFTASSFEAVFDSLEKKPKWICVISDNGPHYHNSELMAIIAHWHNWYQIKIRSWTFLEPGEAKTTIDSHHAAISHVIKRYIRIGYDIATGEDIVTAGKNLAGTHFANLQPNRDQSEEEQSNNTGELFENLKKNTTKKATIKTIKGISNLFYWEWPINNDKEGYICARTLPNIGKFTNFSPSHIANLCNENIARPQPTISTHTTPNTKWKMSIETMSDLESKENIINNKEKQSIISIDTDFPLNKGWALKENQKLGNRGGGKRMTKKVKNLLEGFFMNGNMNTQGMQNELLRFVESGEISKEDIPKVSTIQNWIATFSRAWKEQATEQYLH</sequence>
<gene>
    <name evidence="1" type="ORF">Glove_167g115</name>
</gene>
<comment type="caution">
    <text evidence="1">The sequence shown here is derived from an EMBL/GenBank/DDBJ whole genome shotgun (WGS) entry which is preliminary data.</text>
</comment>
<dbReference type="EMBL" id="PQFF01000157">
    <property type="protein sequence ID" value="RHZ78170.1"/>
    <property type="molecule type" value="Genomic_DNA"/>
</dbReference>
<evidence type="ECO:0000313" key="2">
    <source>
        <dbReference type="Proteomes" id="UP000266861"/>
    </source>
</evidence>
<name>A0A397IZR2_9GLOM</name>
<dbReference type="PANTHER" id="PTHR33845:SF1">
    <property type="entry name" value="C2H2-TYPE DOMAIN-CONTAINING PROTEIN"/>
    <property type="match status" value="1"/>
</dbReference>